<feature type="compositionally biased region" description="Low complexity" evidence="1">
    <location>
        <begin position="27"/>
        <end position="43"/>
    </location>
</feature>
<feature type="compositionally biased region" description="Low complexity" evidence="1">
    <location>
        <begin position="136"/>
        <end position="145"/>
    </location>
</feature>
<evidence type="ECO:0000256" key="1">
    <source>
        <dbReference type="SAM" id="MobiDB-lite"/>
    </source>
</evidence>
<dbReference type="EMBL" id="JH687618">
    <property type="protein sequence ID" value="EIN03351.1"/>
    <property type="molecule type" value="Genomic_DNA"/>
</dbReference>
<feature type="region of interest" description="Disordered" evidence="1">
    <location>
        <begin position="27"/>
        <end position="47"/>
    </location>
</feature>
<name>R7S281_PUNST</name>
<proteinExistence type="predicted"/>
<feature type="compositionally biased region" description="Polar residues" evidence="1">
    <location>
        <begin position="123"/>
        <end position="133"/>
    </location>
</feature>
<dbReference type="RefSeq" id="XP_007389421.1">
    <property type="nucleotide sequence ID" value="XM_007389359.1"/>
</dbReference>
<evidence type="ECO:0000313" key="3">
    <source>
        <dbReference type="Proteomes" id="UP000054196"/>
    </source>
</evidence>
<gene>
    <name evidence="2" type="ORF">PUNSTDRAFT_48143</name>
</gene>
<feature type="region of interest" description="Disordered" evidence="1">
    <location>
        <begin position="89"/>
        <end position="145"/>
    </location>
</feature>
<reference evidence="3" key="1">
    <citation type="journal article" date="2012" name="Science">
        <title>The Paleozoic origin of enzymatic lignin decomposition reconstructed from 31 fungal genomes.</title>
        <authorList>
            <person name="Floudas D."/>
            <person name="Binder M."/>
            <person name="Riley R."/>
            <person name="Barry K."/>
            <person name="Blanchette R.A."/>
            <person name="Henrissat B."/>
            <person name="Martinez A.T."/>
            <person name="Otillar R."/>
            <person name="Spatafora J.W."/>
            <person name="Yadav J.S."/>
            <person name="Aerts A."/>
            <person name="Benoit I."/>
            <person name="Boyd A."/>
            <person name="Carlson A."/>
            <person name="Copeland A."/>
            <person name="Coutinho P.M."/>
            <person name="de Vries R.P."/>
            <person name="Ferreira P."/>
            <person name="Findley K."/>
            <person name="Foster B."/>
            <person name="Gaskell J."/>
            <person name="Glotzer D."/>
            <person name="Gorecki P."/>
            <person name="Heitman J."/>
            <person name="Hesse C."/>
            <person name="Hori C."/>
            <person name="Igarashi K."/>
            <person name="Jurgens J.A."/>
            <person name="Kallen N."/>
            <person name="Kersten P."/>
            <person name="Kohler A."/>
            <person name="Kuees U."/>
            <person name="Kumar T.K.A."/>
            <person name="Kuo A."/>
            <person name="LaButti K."/>
            <person name="Larrondo L.F."/>
            <person name="Lindquist E."/>
            <person name="Ling A."/>
            <person name="Lombard V."/>
            <person name="Lucas S."/>
            <person name="Lundell T."/>
            <person name="Martin R."/>
            <person name="McLaughlin D.J."/>
            <person name="Morgenstern I."/>
            <person name="Morin E."/>
            <person name="Murat C."/>
            <person name="Nagy L.G."/>
            <person name="Nolan M."/>
            <person name="Ohm R.A."/>
            <person name="Patyshakuliyeva A."/>
            <person name="Rokas A."/>
            <person name="Ruiz-Duenas F.J."/>
            <person name="Sabat G."/>
            <person name="Salamov A."/>
            <person name="Samejima M."/>
            <person name="Schmutz J."/>
            <person name="Slot J.C."/>
            <person name="St John F."/>
            <person name="Stenlid J."/>
            <person name="Sun H."/>
            <person name="Sun S."/>
            <person name="Syed K."/>
            <person name="Tsang A."/>
            <person name="Wiebenga A."/>
            <person name="Young D."/>
            <person name="Pisabarro A."/>
            <person name="Eastwood D.C."/>
            <person name="Martin F."/>
            <person name="Cullen D."/>
            <person name="Grigoriev I.V."/>
            <person name="Hibbett D.S."/>
        </authorList>
    </citation>
    <scope>NUCLEOTIDE SEQUENCE [LARGE SCALE GENOMIC DNA]</scope>
    <source>
        <strain evidence="3">HHB-11173 SS5</strain>
    </source>
</reference>
<dbReference type="HOGENOM" id="CLU_1161645_0_0_1"/>
<sequence length="239" mass="26409">MRDVLEEFETFVDKYGSEDPVRIREITTPARTETPLSTTTTSKAKGRAQIRAALPPPTPEEMREINALHTNPKPPFASQGVRHSAFTPVTSVTDDESDDLPQQVRSPGRLAMTRSPPPVPISRSYTSFSSSQPKPAANSSATASSSAFMTKAQIRDTVPLDLRWYSVTVGSKIGVVQGWDLVREVASFPGSKSELHASDAHAWKHFYQVLLKGSVRVLIDDALVEVPSQFLESFRDYMF</sequence>
<protein>
    <submittedName>
        <fullName evidence="2">Uncharacterized protein</fullName>
    </submittedName>
</protein>
<organism evidence="2 3">
    <name type="scientific">Punctularia strigosozonata (strain HHB-11173)</name>
    <name type="common">White-rot fungus</name>
    <dbReference type="NCBI Taxonomy" id="741275"/>
    <lineage>
        <taxon>Eukaryota</taxon>
        <taxon>Fungi</taxon>
        <taxon>Dikarya</taxon>
        <taxon>Basidiomycota</taxon>
        <taxon>Agaricomycotina</taxon>
        <taxon>Agaricomycetes</taxon>
        <taxon>Corticiales</taxon>
        <taxon>Punctulariaceae</taxon>
        <taxon>Punctularia</taxon>
    </lineage>
</organism>
<keyword evidence="3" id="KW-1185">Reference proteome</keyword>
<accession>R7S281</accession>
<dbReference type="AlphaFoldDB" id="R7S281"/>
<dbReference type="KEGG" id="psq:PUNSTDRAFT_48143"/>
<dbReference type="Proteomes" id="UP000054196">
    <property type="component" value="Unassembled WGS sequence"/>
</dbReference>
<dbReference type="GeneID" id="18882960"/>
<evidence type="ECO:0000313" key="2">
    <source>
        <dbReference type="EMBL" id="EIN03351.1"/>
    </source>
</evidence>